<feature type="domain" description="OmpR/PhoB-type" evidence="11">
    <location>
        <begin position="126"/>
        <end position="224"/>
    </location>
</feature>
<dbReference type="Gene3D" id="1.10.10.10">
    <property type="entry name" value="Winged helix-like DNA-binding domain superfamily/Winged helix DNA-binding domain"/>
    <property type="match status" value="1"/>
</dbReference>
<feature type="DNA-binding region" description="OmpR/PhoB-type" evidence="9">
    <location>
        <begin position="126"/>
        <end position="224"/>
    </location>
</feature>
<dbReference type="InterPro" id="IPR036388">
    <property type="entry name" value="WH-like_DNA-bd_sf"/>
</dbReference>
<protein>
    <recommendedName>
        <fullName evidence="1">Stage 0 sporulation protein A homolog</fullName>
    </recommendedName>
</protein>
<dbReference type="Proteomes" id="UP000184342">
    <property type="component" value="Unassembled WGS sequence"/>
</dbReference>
<evidence type="ECO:0000313" key="12">
    <source>
        <dbReference type="EMBL" id="SHJ52526.1"/>
    </source>
</evidence>
<dbReference type="InterPro" id="IPR039420">
    <property type="entry name" value="WalR-like"/>
</dbReference>
<dbReference type="PANTHER" id="PTHR48111">
    <property type="entry name" value="REGULATOR OF RPOS"/>
    <property type="match status" value="1"/>
</dbReference>
<keyword evidence="6" id="KW-0804">Transcription</keyword>
<dbReference type="GO" id="GO:0006355">
    <property type="term" value="P:regulation of DNA-templated transcription"/>
    <property type="evidence" value="ECO:0007669"/>
    <property type="project" value="InterPro"/>
</dbReference>
<reference evidence="12 13" key="1">
    <citation type="submission" date="2016-11" db="EMBL/GenBank/DDBJ databases">
        <authorList>
            <person name="Jaros S."/>
            <person name="Januszkiewicz K."/>
            <person name="Wedrychowicz H."/>
        </authorList>
    </citation>
    <scope>NUCLEOTIDE SEQUENCE [LARGE SCALE GENOMIC DNA]</scope>
    <source>
        <strain evidence="12 13">DSM 15970</strain>
    </source>
</reference>
<proteinExistence type="predicted"/>
<dbReference type="PROSITE" id="PS51755">
    <property type="entry name" value="OMPR_PHOB"/>
    <property type="match status" value="1"/>
</dbReference>
<organism evidence="12 13">
    <name type="scientific">Parasporobacterium paucivorans DSM 15970</name>
    <dbReference type="NCBI Taxonomy" id="1122934"/>
    <lineage>
        <taxon>Bacteria</taxon>
        <taxon>Bacillati</taxon>
        <taxon>Bacillota</taxon>
        <taxon>Clostridia</taxon>
        <taxon>Lachnospirales</taxon>
        <taxon>Lachnospiraceae</taxon>
        <taxon>Parasporobacterium</taxon>
    </lineage>
</organism>
<evidence type="ECO:0000256" key="8">
    <source>
        <dbReference type="PROSITE-ProRule" id="PRU00169"/>
    </source>
</evidence>
<evidence type="ECO:0000256" key="2">
    <source>
        <dbReference type="ARBA" id="ARBA00022553"/>
    </source>
</evidence>
<dbReference type="RefSeq" id="WP_073994368.1">
    <property type="nucleotide sequence ID" value="NZ_FQYT01000024.1"/>
</dbReference>
<evidence type="ECO:0000256" key="4">
    <source>
        <dbReference type="ARBA" id="ARBA00023015"/>
    </source>
</evidence>
<dbReference type="OrthoDB" id="9790442at2"/>
<evidence type="ECO:0000256" key="9">
    <source>
        <dbReference type="PROSITE-ProRule" id="PRU01091"/>
    </source>
</evidence>
<gene>
    <name evidence="12" type="ORF">SAMN02745691_02110</name>
</gene>
<dbReference type="GO" id="GO:0000976">
    <property type="term" value="F:transcription cis-regulatory region binding"/>
    <property type="evidence" value="ECO:0007669"/>
    <property type="project" value="TreeGrafter"/>
</dbReference>
<dbReference type="SMART" id="SM00448">
    <property type="entry name" value="REC"/>
    <property type="match status" value="1"/>
</dbReference>
<accession>A0A1M6K0N0</accession>
<dbReference type="FunFam" id="1.10.10.10:FF:000018">
    <property type="entry name" value="DNA-binding response regulator ResD"/>
    <property type="match status" value="1"/>
</dbReference>
<evidence type="ECO:0000256" key="3">
    <source>
        <dbReference type="ARBA" id="ARBA00023012"/>
    </source>
</evidence>
<dbReference type="PROSITE" id="PS50110">
    <property type="entry name" value="RESPONSE_REGULATORY"/>
    <property type="match status" value="1"/>
</dbReference>
<evidence type="ECO:0000259" key="10">
    <source>
        <dbReference type="PROSITE" id="PS50110"/>
    </source>
</evidence>
<dbReference type="InterPro" id="IPR001867">
    <property type="entry name" value="OmpR/PhoB-type_DNA-bd"/>
</dbReference>
<keyword evidence="4" id="KW-0805">Transcription regulation</keyword>
<evidence type="ECO:0000256" key="7">
    <source>
        <dbReference type="ARBA" id="ARBA00024867"/>
    </source>
</evidence>
<evidence type="ECO:0000313" key="13">
    <source>
        <dbReference type="Proteomes" id="UP000184342"/>
    </source>
</evidence>
<comment type="function">
    <text evidence="7">May play the central regulatory role in sporulation. It may be an element of the effector pathway responsible for the activation of sporulation genes in response to nutritional stress. Spo0A may act in concert with spo0H (a sigma factor) to control the expression of some genes that are critical to the sporulation process.</text>
</comment>
<dbReference type="InterPro" id="IPR011006">
    <property type="entry name" value="CheY-like_superfamily"/>
</dbReference>
<dbReference type="Gene3D" id="6.10.250.690">
    <property type="match status" value="1"/>
</dbReference>
<sequence length="225" mass="25811">MRNLTVLICDDNVAVHESISAYLNAENINVVSVYDGEKGLEQLQQRHFDMVILDIMLPKMFGTDVCREIRKTSDVPILMLSAKSEELDRIIGLELGADDYVTKPFSPREVVTRIKTILKRTTPKIEKKVRFAELSIDMEAYSAFVHDVKIEFTPKEIETLYCLASNQGKVLSREQILNKVWGYDYYGDARVVDTQIKRLRQKLAIDDVHFAIKAVYGVGYKFEIL</sequence>
<name>A0A1M6K0N0_9FIRM</name>
<dbReference type="Gene3D" id="3.40.50.2300">
    <property type="match status" value="1"/>
</dbReference>
<dbReference type="SUPFAM" id="SSF52172">
    <property type="entry name" value="CheY-like"/>
    <property type="match status" value="1"/>
</dbReference>
<dbReference type="SMART" id="SM00862">
    <property type="entry name" value="Trans_reg_C"/>
    <property type="match status" value="1"/>
</dbReference>
<evidence type="ECO:0000259" key="11">
    <source>
        <dbReference type="PROSITE" id="PS51755"/>
    </source>
</evidence>
<evidence type="ECO:0000256" key="5">
    <source>
        <dbReference type="ARBA" id="ARBA00023125"/>
    </source>
</evidence>
<dbReference type="FunFam" id="3.40.50.2300:FF:000001">
    <property type="entry name" value="DNA-binding response regulator PhoB"/>
    <property type="match status" value="1"/>
</dbReference>
<feature type="domain" description="Response regulatory" evidence="10">
    <location>
        <begin position="5"/>
        <end position="118"/>
    </location>
</feature>
<keyword evidence="13" id="KW-1185">Reference proteome</keyword>
<feature type="modified residue" description="4-aspartylphosphate" evidence="8">
    <location>
        <position position="54"/>
    </location>
</feature>
<dbReference type="AlphaFoldDB" id="A0A1M6K0N0"/>
<evidence type="ECO:0000256" key="6">
    <source>
        <dbReference type="ARBA" id="ARBA00023163"/>
    </source>
</evidence>
<dbReference type="Pfam" id="PF00486">
    <property type="entry name" value="Trans_reg_C"/>
    <property type="match status" value="1"/>
</dbReference>
<dbReference type="STRING" id="1122934.SAMN02745691_02110"/>
<dbReference type="CDD" id="cd00383">
    <property type="entry name" value="trans_reg_C"/>
    <property type="match status" value="1"/>
</dbReference>
<dbReference type="InterPro" id="IPR001789">
    <property type="entry name" value="Sig_transdc_resp-reg_receiver"/>
</dbReference>
<keyword evidence="3" id="KW-0902">Two-component regulatory system</keyword>
<dbReference type="EMBL" id="FQYT01000024">
    <property type="protein sequence ID" value="SHJ52526.1"/>
    <property type="molecule type" value="Genomic_DNA"/>
</dbReference>
<evidence type="ECO:0000256" key="1">
    <source>
        <dbReference type="ARBA" id="ARBA00018672"/>
    </source>
</evidence>
<dbReference type="GO" id="GO:0005829">
    <property type="term" value="C:cytosol"/>
    <property type="evidence" value="ECO:0007669"/>
    <property type="project" value="TreeGrafter"/>
</dbReference>
<keyword evidence="5 9" id="KW-0238">DNA-binding</keyword>
<dbReference type="PANTHER" id="PTHR48111:SF21">
    <property type="entry name" value="DNA-BINDING DUAL MASTER TRANSCRIPTIONAL REGULATOR RPAA"/>
    <property type="match status" value="1"/>
</dbReference>
<keyword evidence="2 8" id="KW-0597">Phosphoprotein</keyword>
<dbReference type="GO" id="GO:0000156">
    <property type="term" value="F:phosphorelay response regulator activity"/>
    <property type="evidence" value="ECO:0007669"/>
    <property type="project" value="TreeGrafter"/>
</dbReference>
<dbReference type="GO" id="GO:0032993">
    <property type="term" value="C:protein-DNA complex"/>
    <property type="evidence" value="ECO:0007669"/>
    <property type="project" value="TreeGrafter"/>
</dbReference>
<dbReference type="Pfam" id="PF00072">
    <property type="entry name" value="Response_reg"/>
    <property type="match status" value="1"/>
</dbReference>